<reference evidence="14 15" key="1">
    <citation type="submission" date="2015-01" db="EMBL/GenBank/DDBJ databases">
        <title>The Genome Sequence of Exophiala xenobiotica CBS118157.</title>
        <authorList>
            <consortium name="The Broad Institute Genomics Platform"/>
            <person name="Cuomo C."/>
            <person name="de Hoog S."/>
            <person name="Gorbushina A."/>
            <person name="Stielow B."/>
            <person name="Teixiera M."/>
            <person name="Abouelleil A."/>
            <person name="Chapman S.B."/>
            <person name="Priest M."/>
            <person name="Young S.K."/>
            <person name="Wortman J."/>
            <person name="Nusbaum C."/>
            <person name="Birren B."/>
        </authorList>
    </citation>
    <scope>NUCLEOTIDE SEQUENCE [LARGE SCALE GENOMIC DNA]</scope>
    <source>
        <strain evidence="14 15">CBS 118157</strain>
    </source>
</reference>
<dbReference type="Gene3D" id="2.60.310.20">
    <property type="match status" value="1"/>
</dbReference>
<dbReference type="EMBL" id="KN847319">
    <property type="protein sequence ID" value="KIW56141.1"/>
    <property type="molecule type" value="Genomic_DNA"/>
</dbReference>
<dbReference type="InterPro" id="IPR050316">
    <property type="entry name" value="Tyrosinase/Hemocyanin"/>
</dbReference>
<evidence type="ECO:0000256" key="3">
    <source>
        <dbReference type="ARBA" id="ARBA00011906"/>
    </source>
</evidence>
<protein>
    <recommendedName>
        <fullName evidence="3">tyrosinase</fullName>
        <ecNumber evidence="3">1.14.18.1</ecNumber>
    </recommendedName>
</protein>
<evidence type="ECO:0000313" key="14">
    <source>
        <dbReference type="EMBL" id="KIW56141.1"/>
    </source>
</evidence>
<dbReference type="InterPro" id="IPR041640">
    <property type="entry name" value="Tyrosinase_C"/>
</dbReference>
<dbReference type="AlphaFoldDB" id="A0A0D2BUH7"/>
<feature type="signal peptide" evidence="11">
    <location>
        <begin position="1"/>
        <end position="27"/>
    </location>
</feature>
<keyword evidence="4" id="KW-0479">Metal-binding</keyword>
<keyword evidence="15" id="KW-1185">Reference proteome</keyword>
<sequence length="614" mass="67635">MSPLGGLRKLSILLTFLLPFFLKGLTAFKVTGVSGGVNLTTGARPLRYEIHDFAKSGPPFDLLILSMMAFQAANQSDPLSYFQISGIHGFPRIPWDGVLGTGPNSGYCMHSAVPFPVWHRPYMALFEQIVWTYAQDIANDFPEDQRVQYREAAFTLRFPYWDWALYPALPDVASQSLIRVNTPEGWQTVDNPLYSYKFQSNATGNGFPSSYPLANLGTTVRWYNPNTGRGNQSAANAALRTQAPTILSLTYQLFTAVFDYSTFSCTSPGGTPGIVNNIENIHNTIHNCVGGYGHMQYPDVAAFDPVFWLHHANVDRIVAMWQVLNPDSYVVPTVNTWGSYYESRGFIDSATSALAPFHSDEGNTMFTTEGVRSIKTFGYSYAELPDWEMSQPELAANVRNLINAQYSPLSNATVSRMRRSTEQRSANIADSFGHVDLDMTLSMNVNDLETQWSITVLVDRFAFETSYCIDFFMGGPPDDVSSWPTAKNLIGTYAQFGPANVSTIHPDGAPEGQVSSEISMTHVLAAGALRGVLKDLSPESVVPLLQQALHWRARTAMGEEVPIIALSGLSISVYSRSLTPRSANDQFPIYGPVQWQGSVTEGKPGGRAQPGIQE</sequence>
<evidence type="ECO:0000256" key="8">
    <source>
        <dbReference type="ARBA" id="ARBA00023101"/>
    </source>
</evidence>
<keyword evidence="8" id="KW-0470">Melanin biosynthesis</keyword>
<organism evidence="14 15">
    <name type="scientific">Exophiala xenobiotica</name>
    <dbReference type="NCBI Taxonomy" id="348802"/>
    <lineage>
        <taxon>Eukaryota</taxon>
        <taxon>Fungi</taxon>
        <taxon>Dikarya</taxon>
        <taxon>Ascomycota</taxon>
        <taxon>Pezizomycotina</taxon>
        <taxon>Eurotiomycetes</taxon>
        <taxon>Chaetothyriomycetidae</taxon>
        <taxon>Chaetothyriales</taxon>
        <taxon>Herpotrichiellaceae</taxon>
        <taxon>Exophiala</taxon>
    </lineage>
</organism>
<dbReference type="PROSITE" id="PS00497">
    <property type="entry name" value="TYROSINASE_1"/>
    <property type="match status" value="1"/>
</dbReference>
<evidence type="ECO:0000256" key="2">
    <source>
        <dbReference type="ARBA" id="ARBA00009928"/>
    </source>
</evidence>
<dbReference type="SUPFAM" id="SSF48056">
    <property type="entry name" value="Di-copper centre-containing domain"/>
    <property type="match status" value="1"/>
</dbReference>
<evidence type="ECO:0000256" key="10">
    <source>
        <dbReference type="ARBA" id="ARBA00048881"/>
    </source>
</evidence>
<dbReference type="OrthoDB" id="1658288at2759"/>
<evidence type="ECO:0000256" key="5">
    <source>
        <dbReference type="ARBA" id="ARBA00023002"/>
    </source>
</evidence>
<keyword evidence="11" id="KW-0732">Signal</keyword>
<evidence type="ECO:0000259" key="12">
    <source>
        <dbReference type="PROSITE" id="PS00497"/>
    </source>
</evidence>
<dbReference type="Pfam" id="PF00264">
    <property type="entry name" value="Tyrosinase"/>
    <property type="match status" value="1"/>
</dbReference>
<dbReference type="PROSITE" id="PS00498">
    <property type="entry name" value="TYROSINASE_2"/>
    <property type="match status" value="1"/>
</dbReference>
<keyword evidence="7" id="KW-0503">Monooxygenase</keyword>
<feature type="chain" id="PRO_5002239329" description="tyrosinase" evidence="11">
    <location>
        <begin position="28"/>
        <end position="614"/>
    </location>
</feature>
<evidence type="ECO:0000256" key="4">
    <source>
        <dbReference type="ARBA" id="ARBA00022723"/>
    </source>
</evidence>
<comment type="cofactor">
    <cofactor evidence="1">
        <name>Cu(2+)</name>
        <dbReference type="ChEBI" id="CHEBI:29036"/>
    </cofactor>
</comment>
<dbReference type="GeneID" id="25326731"/>
<evidence type="ECO:0000313" key="15">
    <source>
        <dbReference type="Proteomes" id="UP000054342"/>
    </source>
</evidence>
<proteinExistence type="inferred from homology"/>
<dbReference type="InterPro" id="IPR008922">
    <property type="entry name" value="Di-copper_centre_dom_sf"/>
</dbReference>
<accession>A0A0D2BUH7</accession>
<keyword evidence="5" id="KW-0560">Oxidoreductase</keyword>
<keyword evidence="6" id="KW-0186">Copper</keyword>
<dbReference type="PANTHER" id="PTHR11474:SF76">
    <property type="entry name" value="SHKT DOMAIN-CONTAINING PROTEIN"/>
    <property type="match status" value="1"/>
</dbReference>
<comment type="catalytic activity">
    <reaction evidence="9">
        <text>2 L-dopa + O2 = 2 L-dopaquinone + 2 H2O</text>
        <dbReference type="Rhea" id="RHEA:34287"/>
        <dbReference type="ChEBI" id="CHEBI:15377"/>
        <dbReference type="ChEBI" id="CHEBI:15379"/>
        <dbReference type="ChEBI" id="CHEBI:57504"/>
        <dbReference type="ChEBI" id="CHEBI:57924"/>
        <dbReference type="EC" id="1.14.18.1"/>
    </reaction>
</comment>
<name>A0A0D2BUH7_9EURO</name>
<dbReference type="EC" id="1.14.18.1" evidence="3"/>
<feature type="domain" description="Tyrosinase copper-binding" evidence="12">
    <location>
        <begin position="110"/>
        <end position="127"/>
    </location>
</feature>
<gene>
    <name evidence="14" type="ORF">PV05_04823</name>
</gene>
<evidence type="ECO:0000256" key="9">
    <source>
        <dbReference type="ARBA" id="ARBA00048233"/>
    </source>
</evidence>
<dbReference type="GO" id="GO:0042438">
    <property type="term" value="P:melanin biosynthetic process"/>
    <property type="evidence" value="ECO:0007669"/>
    <property type="project" value="UniProtKB-KW"/>
</dbReference>
<evidence type="ECO:0000259" key="13">
    <source>
        <dbReference type="PROSITE" id="PS00498"/>
    </source>
</evidence>
<evidence type="ECO:0000256" key="7">
    <source>
        <dbReference type="ARBA" id="ARBA00023033"/>
    </source>
</evidence>
<dbReference type="GO" id="GO:0046872">
    <property type="term" value="F:metal ion binding"/>
    <property type="evidence" value="ECO:0007669"/>
    <property type="project" value="UniProtKB-KW"/>
</dbReference>
<dbReference type="PANTHER" id="PTHR11474">
    <property type="entry name" value="TYROSINASE FAMILY MEMBER"/>
    <property type="match status" value="1"/>
</dbReference>
<evidence type="ECO:0000256" key="6">
    <source>
        <dbReference type="ARBA" id="ARBA00023008"/>
    </source>
</evidence>
<dbReference type="Pfam" id="PF18132">
    <property type="entry name" value="Tyrosinase_C"/>
    <property type="match status" value="1"/>
</dbReference>
<comment type="catalytic activity">
    <reaction evidence="10">
        <text>L-tyrosine + O2 = L-dopaquinone + H2O</text>
        <dbReference type="Rhea" id="RHEA:18117"/>
        <dbReference type="ChEBI" id="CHEBI:15377"/>
        <dbReference type="ChEBI" id="CHEBI:15379"/>
        <dbReference type="ChEBI" id="CHEBI:57924"/>
        <dbReference type="ChEBI" id="CHEBI:58315"/>
        <dbReference type="EC" id="1.14.18.1"/>
    </reaction>
</comment>
<dbReference type="HOGENOM" id="CLU_013691_3_0_1"/>
<dbReference type="STRING" id="348802.A0A0D2BUH7"/>
<evidence type="ECO:0000256" key="11">
    <source>
        <dbReference type="SAM" id="SignalP"/>
    </source>
</evidence>
<dbReference type="PRINTS" id="PR00092">
    <property type="entry name" value="TYROSINASE"/>
</dbReference>
<evidence type="ECO:0000256" key="1">
    <source>
        <dbReference type="ARBA" id="ARBA00001973"/>
    </source>
</evidence>
<dbReference type="Proteomes" id="UP000054342">
    <property type="component" value="Unassembled WGS sequence"/>
</dbReference>
<dbReference type="InterPro" id="IPR002227">
    <property type="entry name" value="Tyrosinase_Cu-bd"/>
</dbReference>
<comment type="similarity">
    <text evidence="2">Belongs to the tyrosinase family.</text>
</comment>
<dbReference type="Gene3D" id="1.10.1280.10">
    <property type="entry name" value="Di-copper center containing domain from catechol oxidase"/>
    <property type="match status" value="1"/>
</dbReference>
<feature type="domain" description="Tyrosinase copper-binding" evidence="13">
    <location>
        <begin position="304"/>
        <end position="315"/>
    </location>
</feature>
<dbReference type="RefSeq" id="XP_013316725.1">
    <property type="nucleotide sequence ID" value="XM_013461271.1"/>
</dbReference>
<dbReference type="GO" id="GO:0004503">
    <property type="term" value="F:tyrosinase activity"/>
    <property type="evidence" value="ECO:0007669"/>
    <property type="project" value="UniProtKB-EC"/>
</dbReference>